<name>A0ABP1DGC2_9APHY</name>
<dbReference type="InterPro" id="IPR019317">
    <property type="entry name" value="BRI3"/>
</dbReference>
<organism evidence="3 4">
    <name type="scientific">Somion occarium</name>
    <dbReference type="NCBI Taxonomy" id="3059160"/>
    <lineage>
        <taxon>Eukaryota</taxon>
        <taxon>Fungi</taxon>
        <taxon>Dikarya</taxon>
        <taxon>Basidiomycota</taxon>
        <taxon>Agaricomycotina</taxon>
        <taxon>Agaricomycetes</taxon>
        <taxon>Polyporales</taxon>
        <taxon>Cerrenaceae</taxon>
        <taxon>Somion</taxon>
    </lineage>
</organism>
<reference evidence="4" key="1">
    <citation type="submission" date="2024-04" db="EMBL/GenBank/DDBJ databases">
        <authorList>
            <person name="Shaw F."/>
            <person name="Minotto A."/>
        </authorList>
    </citation>
    <scope>NUCLEOTIDE SEQUENCE [LARGE SCALE GENOMIC DNA]</scope>
</reference>
<sequence length="153" mass="16826">MIVKGDDSDFNKMVTQNDGLPTYDMATGQPSSSGPYVLESTAQAKDVKVPVPPQYAPPPSPGGPSRPPLHMPPTRVYNYVNPNTHEHVASLLPPDHPQMVCLQEGRHVRETRFGLLGILAAVFWFPLGIGLCLLDRRVKCKRCGLVIDEGFCY</sequence>
<evidence type="ECO:0000256" key="1">
    <source>
        <dbReference type="SAM" id="MobiDB-lite"/>
    </source>
</evidence>
<evidence type="ECO:0000313" key="3">
    <source>
        <dbReference type="EMBL" id="CAL1706875.1"/>
    </source>
</evidence>
<keyword evidence="2" id="KW-0812">Transmembrane</keyword>
<evidence type="ECO:0008006" key="5">
    <source>
        <dbReference type="Google" id="ProtNLM"/>
    </source>
</evidence>
<keyword evidence="2" id="KW-1133">Transmembrane helix</keyword>
<dbReference type="Pfam" id="PF10164">
    <property type="entry name" value="BRI3"/>
    <property type="match status" value="1"/>
</dbReference>
<evidence type="ECO:0000256" key="2">
    <source>
        <dbReference type="SAM" id="Phobius"/>
    </source>
</evidence>
<feature type="transmembrane region" description="Helical" evidence="2">
    <location>
        <begin position="113"/>
        <end position="134"/>
    </location>
</feature>
<feature type="compositionally biased region" description="Basic and acidic residues" evidence="1">
    <location>
        <begin position="1"/>
        <end position="10"/>
    </location>
</feature>
<feature type="compositionally biased region" description="Pro residues" evidence="1">
    <location>
        <begin position="50"/>
        <end position="71"/>
    </location>
</feature>
<accession>A0ABP1DGC2</accession>
<evidence type="ECO:0000313" key="4">
    <source>
        <dbReference type="Proteomes" id="UP001497453"/>
    </source>
</evidence>
<proteinExistence type="predicted"/>
<dbReference type="EMBL" id="OZ037947">
    <property type="protein sequence ID" value="CAL1706875.1"/>
    <property type="molecule type" value="Genomic_DNA"/>
</dbReference>
<feature type="region of interest" description="Disordered" evidence="1">
    <location>
        <begin position="1"/>
        <end position="72"/>
    </location>
</feature>
<gene>
    <name evidence="3" type="ORF">GFSPODELE1_LOCUS6089</name>
</gene>
<keyword evidence="2" id="KW-0472">Membrane</keyword>
<protein>
    <recommendedName>
        <fullName evidence="5">Brain protein I3</fullName>
    </recommendedName>
</protein>
<keyword evidence="4" id="KW-1185">Reference proteome</keyword>
<dbReference type="Proteomes" id="UP001497453">
    <property type="component" value="Chromosome 4"/>
</dbReference>